<dbReference type="RefSeq" id="WP_099090366.1">
    <property type="nucleotide sequence ID" value="NZ_CP093217.1"/>
</dbReference>
<dbReference type="SUPFAM" id="SSF49764">
    <property type="entry name" value="HSP20-like chaperones"/>
    <property type="match status" value="1"/>
</dbReference>
<reference evidence="5" key="4">
    <citation type="submission" date="2022-03" db="EMBL/GenBank/DDBJ databases">
        <title>Complete Genome Sequence of Staphylococcus edaphicus strain CCM 8731.</title>
        <authorList>
            <person name="Rimmer C.O."/>
            <person name="Thomas J.C."/>
        </authorList>
    </citation>
    <scope>NUCLEOTIDE SEQUENCE</scope>
    <source>
        <strain evidence="5">CCM 8731</strain>
    </source>
</reference>
<dbReference type="EMBL" id="MRZN01000010">
    <property type="protein sequence ID" value="PHK49614.1"/>
    <property type="molecule type" value="Genomic_DNA"/>
</dbReference>
<evidence type="ECO:0000313" key="7">
    <source>
        <dbReference type="Proteomes" id="UP001056588"/>
    </source>
</evidence>
<accession>A0A2C6WP88</accession>
<name>A0A2C6WP88_9STAP</name>
<evidence type="ECO:0000313" key="4">
    <source>
        <dbReference type="EMBL" id="PHK49614.1"/>
    </source>
</evidence>
<dbReference type="OrthoDB" id="9811615at2"/>
<dbReference type="EMBL" id="CP093217">
    <property type="protein sequence ID" value="UQW82046.1"/>
    <property type="molecule type" value="Genomic_DNA"/>
</dbReference>
<organism evidence="4 6">
    <name type="scientific">Staphylococcus edaphicus</name>
    <dbReference type="NCBI Taxonomy" id="1955013"/>
    <lineage>
        <taxon>Bacteria</taxon>
        <taxon>Bacillati</taxon>
        <taxon>Bacillota</taxon>
        <taxon>Bacilli</taxon>
        <taxon>Bacillales</taxon>
        <taxon>Staphylococcaceae</taxon>
        <taxon>Staphylococcus</taxon>
    </lineage>
</organism>
<dbReference type="Proteomes" id="UP001056588">
    <property type="component" value="Chromosome"/>
</dbReference>
<dbReference type="InterPro" id="IPR008978">
    <property type="entry name" value="HSP20-like_chaperone"/>
</dbReference>
<reference evidence="6" key="2">
    <citation type="submission" date="2017-10" db="EMBL/GenBank/DDBJ databases">
        <title>Staphylococcus edaphicus sp. nov., isolated in Antarctica, harbouring mecC gene and genomic islands essential in adaptation to extreme environment.</title>
        <authorList>
            <person name="Pantucek R."/>
            <person name="Sedlacek I."/>
            <person name="Indrakova A."/>
            <person name="Vrbovska V."/>
            <person name="Maslanova I."/>
            <person name="Kovarovic V."/>
            <person name="Svec P."/>
            <person name="Kralova S."/>
            <person name="Kristofova L."/>
            <person name="Keklakova J."/>
            <person name="Petras P."/>
            <person name="Doskar J."/>
        </authorList>
    </citation>
    <scope>NUCLEOTIDE SEQUENCE [LARGE SCALE GENOMIC DNA]</scope>
    <source>
        <strain evidence="6">CCM 5085</strain>
    </source>
</reference>
<dbReference type="InterPro" id="IPR002068">
    <property type="entry name" value="A-crystallin/Hsp20_dom"/>
</dbReference>
<dbReference type="Pfam" id="PF00011">
    <property type="entry name" value="HSP20"/>
    <property type="match status" value="1"/>
</dbReference>
<protein>
    <submittedName>
        <fullName evidence="4">Heat-shock protein</fullName>
    </submittedName>
    <submittedName>
        <fullName evidence="5">Hsp20 family protein</fullName>
    </submittedName>
</protein>
<evidence type="ECO:0000256" key="1">
    <source>
        <dbReference type="PROSITE-ProRule" id="PRU00285"/>
    </source>
</evidence>
<feature type="domain" description="SHSP" evidence="3">
    <location>
        <begin position="16"/>
        <end position="122"/>
    </location>
</feature>
<dbReference type="PROSITE" id="PS01031">
    <property type="entry name" value="SHSP"/>
    <property type="match status" value="1"/>
</dbReference>
<dbReference type="InterPro" id="IPR031107">
    <property type="entry name" value="Small_HSP"/>
</dbReference>
<keyword evidence="7" id="KW-1185">Reference proteome</keyword>
<dbReference type="Proteomes" id="UP000223828">
    <property type="component" value="Unassembled WGS sequence"/>
</dbReference>
<evidence type="ECO:0000256" key="2">
    <source>
        <dbReference type="RuleBase" id="RU003616"/>
    </source>
</evidence>
<sequence length="122" mass="13901">MIQSTSSLPQDLLDSLLSDHHDFKVNVYQTDNQYTVEAELPGYQKENVSINYDDKTLTISVKNLETPYDDVAYLIKERSKDEQSRHFIFKNIDTSAIKASMSNGILTVTLPIKQTKTQISID</sequence>
<evidence type="ECO:0000313" key="5">
    <source>
        <dbReference type="EMBL" id="UQW82046.1"/>
    </source>
</evidence>
<proteinExistence type="inferred from homology"/>
<gene>
    <name evidence="4" type="ORF">BTJ66_07590</name>
    <name evidence="5" type="ORF">MNY58_02765</name>
</gene>
<comment type="similarity">
    <text evidence="1 2">Belongs to the small heat shock protein (HSP20) family.</text>
</comment>
<dbReference type="Gene3D" id="2.60.40.790">
    <property type="match status" value="1"/>
</dbReference>
<evidence type="ECO:0000313" key="6">
    <source>
        <dbReference type="Proteomes" id="UP000223828"/>
    </source>
</evidence>
<evidence type="ECO:0000259" key="3">
    <source>
        <dbReference type="PROSITE" id="PS01031"/>
    </source>
</evidence>
<dbReference type="AlphaFoldDB" id="A0A2C6WP88"/>
<reference evidence="4" key="3">
    <citation type="submission" date="2017-10" db="EMBL/GenBank/DDBJ databases">
        <authorList>
            <person name="Vrbovska V."/>
            <person name="Kovarovic V."/>
            <person name="Indrakova A."/>
        </authorList>
    </citation>
    <scope>NUCLEOTIDE SEQUENCE</scope>
    <source>
        <strain evidence="4">CCM 8730</strain>
    </source>
</reference>
<dbReference type="PANTHER" id="PTHR11527">
    <property type="entry name" value="HEAT-SHOCK PROTEIN 20 FAMILY MEMBER"/>
    <property type="match status" value="1"/>
</dbReference>
<reference evidence="4" key="1">
    <citation type="journal article" date="2017" name="Appl. Environ. Microbiol.">
        <title>Staphylococcus edaphicus sp. nov., isolated in Antarctica, harbours mecC gene and genomic islands with suspected role in adaptation to extreme environment.</title>
        <authorList>
            <person name="Pantucek R."/>
            <person name="Sedlacek I."/>
            <person name="Indrakova A."/>
            <person name="Vrbovska V."/>
            <person name="Maslanova I."/>
            <person name="Kovarovic V."/>
            <person name="Svec P."/>
            <person name="Kralova S."/>
            <person name="Kristofova L."/>
            <person name="Keklakova J."/>
            <person name="Petras P."/>
            <person name="Doskar J."/>
        </authorList>
    </citation>
    <scope>NUCLEOTIDE SEQUENCE</scope>
    <source>
        <strain evidence="4">CCM 8730</strain>
    </source>
</reference>